<dbReference type="InterPro" id="IPR029063">
    <property type="entry name" value="SAM-dependent_MTases_sf"/>
</dbReference>
<keyword evidence="5" id="KW-0949">S-adenosyl-L-methionine</keyword>
<dbReference type="KEGG" id="tig:THII_3530"/>
<dbReference type="Pfam" id="PF02384">
    <property type="entry name" value="N6_Mtase"/>
    <property type="match status" value="1"/>
</dbReference>
<dbReference type="REBASE" id="93871">
    <property type="entry name" value="M.TinORF3530P"/>
</dbReference>
<accession>A0A090ANU1</accession>
<evidence type="ECO:0000259" key="8">
    <source>
        <dbReference type="Pfam" id="PF02384"/>
    </source>
</evidence>
<dbReference type="EC" id="2.1.1.72" evidence="2"/>
<dbReference type="GO" id="GO:0009307">
    <property type="term" value="P:DNA restriction-modification system"/>
    <property type="evidence" value="ECO:0007669"/>
    <property type="project" value="UniProtKB-KW"/>
</dbReference>
<reference evidence="9 10" key="1">
    <citation type="journal article" date="2014" name="ISME J.">
        <title>Ecophysiology of Thioploca ingrica as revealed by the complete genome sequence supplemented with proteomic evidence.</title>
        <authorList>
            <person name="Kojima H."/>
            <person name="Ogura Y."/>
            <person name="Yamamoto N."/>
            <person name="Togashi T."/>
            <person name="Mori H."/>
            <person name="Watanabe T."/>
            <person name="Nemoto F."/>
            <person name="Kurokawa K."/>
            <person name="Hayashi T."/>
            <person name="Fukui M."/>
        </authorList>
    </citation>
    <scope>NUCLEOTIDE SEQUENCE [LARGE SCALE GENOMIC DNA]</scope>
</reference>
<sequence>MNTIAEIVQKLGSPAKRLYQEGISYHAYLTELTWLWLLKIMPTVKPGNTFSPAHRSWETLTQKQGWQQLEYYQEIISQLRQVNDPQIAGIYAHARTVFKHPEQLRGVISALTSLDEVMPEDWGEIYEILLEEESHQQGGYLQIVPRCLIDLIVILTQPQLGELIQDPLAGTASFIVAADQYIQVTSEIEDYEGNPLKTSDFIALEPDLIRQRLAVMNCLLHQINSSSAVSVQWGDSLLSNQAVGCLADVIFSVLVFTRDPNQELGKQDTALALLQHIYQSLKPGGRAAVILSDNVLRAAGPAQQVRTTLLNTCVLHTVLRLPHGIFYPYKIPAQVLFFRRSHSSQEQTEQVWFYDARTGFPTFGQYLRLNREHLRPFEIAYGDDPLGQSARYDEGEGKRWRCFSRDAIAKQGDRLDLCWLLEEKSSLGNKVSSQTIWEVLDETVEELEFLTTLLRS</sequence>
<dbReference type="SUPFAM" id="SSF53335">
    <property type="entry name" value="S-adenosyl-L-methionine-dependent methyltransferases"/>
    <property type="match status" value="1"/>
</dbReference>
<evidence type="ECO:0000256" key="3">
    <source>
        <dbReference type="ARBA" id="ARBA00022603"/>
    </source>
</evidence>
<name>A0A090ANU1_9GAMM</name>
<comment type="catalytic activity">
    <reaction evidence="7">
        <text>a 2'-deoxyadenosine in DNA + S-adenosyl-L-methionine = an N(6)-methyl-2'-deoxyadenosine in DNA + S-adenosyl-L-homocysteine + H(+)</text>
        <dbReference type="Rhea" id="RHEA:15197"/>
        <dbReference type="Rhea" id="RHEA-COMP:12418"/>
        <dbReference type="Rhea" id="RHEA-COMP:12419"/>
        <dbReference type="ChEBI" id="CHEBI:15378"/>
        <dbReference type="ChEBI" id="CHEBI:57856"/>
        <dbReference type="ChEBI" id="CHEBI:59789"/>
        <dbReference type="ChEBI" id="CHEBI:90615"/>
        <dbReference type="ChEBI" id="CHEBI:90616"/>
        <dbReference type="EC" id="2.1.1.72"/>
    </reaction>
</comment>
<evidence type="ECO:0000256" key="6">
    <source>
        <dbReference type="ARBA" id="ARBA00022747"/>
    </source>
</evidence>
<dbReference type="Proteomes" id="UP000031623">
    <property type="component" value="Chromosome"/>
</dbReference>
<evidence type="ECO:0000256" key="7">
    <source>
        <dbReference type="ARBA" id="ARBA00047942"/>
    </source>
</evidence>
<dbReference type="InterPro" id="IPR051537">
    <property type="entry name" value="DNA_Adenine_Mtase"/>
</dbReference>
<gene>
    <name evidence="9" type="ORF">THII_3530</name>
</gene>
<evidence type="ECO:0000256" key="2">
    <source>
        <dbReference type="ARBA" id="ARBA00011900"/>
    </source>
</evidence>
<keyword evidence="6" id="KW-0680">Restriction system</keyword>
<dbReference type="PRINTS" id="PR00507">
    <property type="entry name" value="N12N6MTFRASE"/>
</dbReference>
<dbReference type="STRING" id="40754.THII_3530"/>
<dbReference type="GO" id="GO:0008170">
    <property type="term" value="F:N-methyltransferase activity"/>
    <property type="evidence" value="ECO:0007669"/>
    <property type="project" value="InterPro"/>
</dbReference>
<protein>
    <recommendedName>
        <fullName evidence="2">site-specific DNA-methyltransferase (adenine-specific)</fullName>
        <ecNumber evidence="2">2.1.1.72</ecNumber>
    </recommendedName>
</protein>
<keyword evidence="3" id="KW-0489">Methyltransferase</keyword>
<dbReference type="Gene3D" id="3.40.50.150">
    <property type="entry name" value="Vaccinia Virus protein VP39"/>
    <property type="match status" value="1"/>
</dbReference>
<dbReference type="Gene3D" id="1.20.1260.30">
    <property type="match status" value="1"/>
</dbReference>
<dbReference type="PANTHER" id="PTHR42933">
    <property type="entry name" value="SLR6095 PROTEIN"/>
    <property type="match status" value="1"/>
</dbReference>
<evidence type="ECO:0000256" key="1">
    <source>
        <dbReference type="ARBA" id="ARBA00006594"/>
    </source>
</evidence>
<keyword evidence="10" id="KW-1185">Reference proteome</keyword>
<evidence type="ECO:0000313" key="9">
    <source>
        <dbReference type="EMBL" id="BAP57827.1"/>
    </source>
</evidence>
<dbReference type="HOGENOM" id="CLU_018284_2_0_6"/>
<keyword evidence="4" id="KW-0808">Transferase</keyword>
<dbReference type="PANTHER" id="PTHR42933:SF4">
    <property type="entry name" value="TYPE I RESTRICTION ENZYME ECOKI METHYLASE SUBUNIT"/>
    <property type="match status" value="1"/>
</dbReference>
<evidence type="ECO:0000256" key="4">
    <source>
        <dbReference type="ARBA" id="ARBA00022679"/>
    </source>
</evidence>
<evidence type="ECO:0000256" key="5">
    <source>
        <dbReference type="ARBA" id="ARBA00022691"/>
    </source>
</evidence>
<feature type="domain" description="DNA methylase adenine-specific" evidence="8">
    <location>
        <begin position="122"/>
        <end position="384"/>
    </location>
</feature>
<dbReference type="GO" id="GO:0003677">
    <property type="term" value="F:DNA binding"/>
    <property type="evidence" value="ECO:0007669"/>
    <property type="project" value="InterPro"/>
</dbReference>
<dbReference type="GO" id="GO:0009007">
    <property type="term" value="F:site-specific DNA-methyltransferase (adenine-specific) activity"/>
    <property type="evidence" value="ECO:0007669"/>
    <property type="project" value="UniProtKB-EC"/>
</dbReference>
<dbReference type="AlphaFoldDB" id="A0A090ANU1"/>
<dbReference type="EMBL" id="AP014633">
    <property type="protein sequence ID" value="BAP57827.1"/>
    <property type="molecule type" value="Genomic_DNA"/>
</dbReference>
<dbReference type="InterPro" id="IPR038333">
    <property type="entry name" value="T1MK-like_N_sf"/>
</dbReference>
<comment type="similarity">
    <text evidence="1">Belongs to the N(4)/N(6)-methyltransferase family.</text>
</comment>
<proteinExistence type="inferred from homology"/>
<dbReference type="OrthoDB" id="5749002at2"/>
<organism evidence="9 10">
    <name type="scientific">Thioploca ingrica</name>
    <dbReference type="NCBI Taxonomy" id="40754"/>
    <lineage>
        <taxon>Bacteria</taxon>
        <taxon>Pseudomonadati</taxon>
        <taxon>Pseudomonadota</taxon>
        <taxon>Gammaproteobacteria</taxon>
        <taxon>Thiotrichales</taxon>
        <taxon>Thiotrichaceae</taxon>
        <taxon>Thioploca</taxon>
    </lineage>
</organism>
<dbReference type="GO" id="GO:0032259">
    <property type="term" value="P:methylation"/>
    <property type="evidence" value="ECO:0007669"/>
    <property type="project" value="UniProtKB-KW"/>
</dbReference>
<dbReference type="InterPro" id="IPR003356">
    <property type="entry name" value="DNA_methylase_A-5"/>
</dbReference>
<evidence type="ECO:0000313" key="10">
    <source>
        <dbReference type="Proteomes" id="UP000031623"/>
    </source>
</evidence>